<gene>
    <name evidence="2" type="ORF">ACAOBT_LOCUS33802</name>
</gene>
<evidence type="ECO:0000256" key="1">
    <source>
        <dbReference type="SAM" id="MobiDB-lite"/>
    </source>
</evidence>
<feature type="region of interest" description="Disordered" evidence="1">
    <location>
        <begin position="58"/>
        <end position="82"/>
    </location>
</feature>
<keyword evidence="3" id="KW-1185">Reference proteome</keyword>
<name>A0A9P0Q7J7_ACAOB</name>
<organism evidence="2 3">
    <name type="scientific">Acanthoscelides obtectus</name>
    <name type="common">Bean weevil</name>
    <name type="synonym">Bruchus obtectus</name>
    <dbReference type="NCBI Taxonomy" id="200917"/>
    <lineage>
        <taxon>Eukaryota</taxon>
        <taxon>Metazoa</taxon>
        <taxon>Ecdysozoa</taxon>
        <taxon>Arthropoda</taxon>
        <taxon>Hexapoda</taxon>
        <taxon>Insecta</taxon>
        <taxon>Pterygota</taxon>
        <taxon>Neoptera</taxon>
        <taxon>Endopterygota</taxon>
        <taxon>Coleoptera</taxon>
        <taxon>Polyphaga</taxon>
        <taxon>Cucujiformia</taxon>
        <taxon>Chrysomeloidea</taxon>
        <taxon>Chrysomelidae</taxon>
        <taxon>Bruchinae</taxon>
        <taxon>Bruchini</taxon>
        <taxon>Acanthoscelides</taxon>
    </lineage>
</organism>
<protein>
    <submittedName>
        <fullName evidence="2">Uncharacterized protein</fullName>
    </submittedName>
</protein>
<evidence type="ECO:0000313" key="3">
    <source>
        <dbReference type="Proteomes" id="UP001152888"/>
    </source>
</evidence>
<comment type="caution">
    <text evidence="2">The sequence shown here is derived from an EMBL/GenBank/DDBJ whole genome shotgun (WGS) entry which is preliminary data.</text>
</comment>
<feature type="compositionally biased region" description="Basic residues" evidence="1">
    <location>
        <begin position="73"/>
        <end position="82"/>
    </location>
</feature>
<reference evidence="2" key="1">
    <citation type="submission" date="2022-03" db="EMBL/GenBank/DDBJ databases">
        <authorList>
            <person name="Sayadi A."/>
        </authorList>
    </citation>
    <scope>NUCLEOTIDE SEQUENCE</scope>
</reference>
<evidence type="ECO:0000313" key="2">
    <source>
        <dbReference type="EMBL" id="CAH2013984.1"/>
    </source>
</evidence>
<proteinExistence type="predicted"/>
<dbReference type="AlphaFoldDB" id="A0A9P0Q7J7"/>
<accession>A0A9P0Q7J7</accession>
<dbReference type="Proteomes" id="UP001152888">
    <property type="component" value="Unassembled WGS sequence"/>
</dbReference>
<sequence length="105" mass="11810">MYLTLTKSSIATATTAKLPQTTAGAPSAIIIRPEGPKFEETANSSPELSRPRPIALEARRHLHRKPVTEAHASVRRRPPRGLFRRPPSLYRVTFVNNATLSWNYY</sequence>
<dbReference type="EMBL" id="CAKOFQ010008403">
    <property type="protein sequence ID" value="CAH2013984.1"/>
    <property type="molecule type" value="Genomic_DNA"/>
</dbReference>